<keyword evidence="2" id="KW-1185">Reference proteome</keyword>
<sequence>MLGGAGVDASGYTETHIGNAGTTFHAQAGAEQAEKRKFARYFITCIHIKVDTCVVFAPAVQFC</sequence>
<reference evidence="1 2" key="1">
    <citation type="journal article" date="2023" name="Microbiol. Spectr.">
        <title>Symbiosis of Carpenter Bees with Uncharacterized Lactic Acid Bacteria Showing NAD Auxotrophy.</title>
        <authorList>
            <person name="Kawasaki S."/>
            <person name="Ozawa K."/>
            <person name="Mori T."/>
            <person name="Yamamoto A."/>
            <person name="Ito M."/>
            <person name="Ohkuma M."/>
            <person name="Sakamoto M."/>
            <person name="Matsutani M."/>
        </authorList>
    </citation>
    <scope>NUCLEOTIDE SEQUENCE [LARGE SCALE GENOMIC DNA]</scope>
    <source>
        <strain evidence="1 2">KimH</strain>
    </source>
</reference>
<dbReference type="EMBL" id="AP026800">
    <property type="protein sequence ID" value="BDR54016.1"/>
    <property type="molecule type" value="Genomic_DNA"/>
</dbReference>
<proteinExistence type="predicted"/>
<accession>A0ABN6SFL8</accession>
<dbReference type="Proteomes" id="UP001321748">
    <property type="component" value="Chromosome"/>
</dbReference>
<organism evidence="1 2">
    <name type="scientific">Bombiscardovia apis</name>
    <dbReference type="NCBI Taxonomy" id="2932182"/>
    <lineage>
        <taxon>Bacteria</taxon>
        <taxon>Bacillati</taxon>
        <taxon>Actinomycetota</taxon>
        <taxon>Actinomycetes</taxon>
        <taxon>Bifidobacteriales</taxon>
        <taxon>Bifidobacteriaceae</taxon>
        <taxon>Bombiscardovia</taxon>
    </lineage>
</organism>
<gene>
    <name evidence="1" type="ORF">KIMH_01270</name>
</gene>
<evidence type="ECO:0000313" key="1">
    <source>
        <dbReference type="EMBL" id="BDR54016.1"/>
    </source>
</evidence>
<name>A0ABN6SFL8_9BIFI</name>
<protein>
    <submittedName>
        <fullName evidence="1">Uncharacterized protein</fullName>
    </submittedName>
</protein>
<evidence type="ECO:0000313" key="2">
    <source>
        <dbReference type="Proteomes" id="UP001321748"/>
    </source>
</evidence>